<protein>
    <submittedName>
        <fullName evidence="1">Uncharacterized protein</fullName>
    </submittedName>
</protein>
<dbReference type="RefSeq" id="WP_042443306.1">
    <property type="nucleotide sequence ID" value="NZ_BBPN01000004.1"/>
</dbReference>
<dbReference type="eggNOG" id="ENOG50326PT">
    <property type="taxonomic scope" value="Bacteria"/>
</dbReference>
<evidence type="ECO:0000313" key="1">
    <source>
        <dbReference type="EMBL" id="SEM03382.1"/>
    </source>
</evidence>
<dbReference type="EMBL" id="FOAZ01000017">
    <property type="protein sequence ID" value="SEM03382.1"/>
    <property type="molecule type" value="Genomic_DNA"/>
</dbReference>
<name>A0A1H7V2E3_STRJI</name>
<evidence type="ECO:0000313" key="2">
    <source>
        <dbReference type="Proteomes" id="UP000183015"/>
    </source>
</evidence>
<dbReference type="AlphaFoldDB" id="A0A1H7V2E3"/>
<proteinExistence type="predicted"/>
<sequence>MLQGDEVVRALLAAVATLEDLVKVGTDSQMALSALEEIASELDTMDPVENRRFIEALDRVAAAEPDRAVWIQAVPSALGIGRI</sequence>
<organism evidence="1 2">
    <name type="scientific">Streptacidiphilus jiangxiensis</name>
    <dbReference type="NCBI Taxonomy" id="235985"/>
    <lineage>
        <taxon>Bacteria</taxon>
        <taxon>Bacillati</taxon>
        <taxon>Actinomycetota</taxon>
        <taxon>Actinomycetes</taxon>
        <taxon>Kitasatosporales</taxon>
        <taxon>Streptomycetaceae</taxon>
        <taxon>Streptacidiphilus</taxon>
    </lineage>
</organism>
<keyword evidence="2" id="KW-1185">Reference proteome</keyword>
<dbReference type="Proteomes" id="UP000183015">
    <property type="component" value="Unassembled WGS sequence"/>
</dbReference>
<accession>A0A1H7V2E3</accession>
<reference evidence="2" key="1">
    <citation type="submission" date="2016-10" db="EMBL/GenBank/DDBJ databases">
        <authorList>
            <person name="Varghese N."/>
        </authorList>
    </citation>
    <scope>NUCLEOTIDE SEQUENCE [LARGE SCALE GENOMIC DNA]</scope>
    <source>
        <strain evidence="2">DSM 45096 / BCRC 16803 / CGMCC 4.1857 / CIP 109030 / JCM 12277 / KCTC 19219 / NBRC 100920 / 33214</strain>
    </source>
</reference>
<gene>
    <name evidence="1" type="ORF">SAMN05414137_11735</name>
</gene>